<dbReference type="SUPFAM" id="SSF56801">
    <property type="entry name" value="Acetyl-CoA synthetase-like"/>
    <property type="match status" value="2"/>
</dbReference>
<keyword evidence="13" id="KW-1185">Reference proteome</keyword>
<evidence type="ECO:0000256" key="7">
    <source>
        <dbReference type="SAM" id="Coils"/>
    </source>
</evidence>
<feature type="repeat" description="WD" evidence="6">
    <location>
        <begin position="1102"/>
        <end position="1143"/>
    </location>
</feature>
<dbReference type="PROSITE" id="PS00678">
    <property type="entry name" value="WD_REPEATS_1"/>
    <property type="match status" value="1"/>
</dbReference>
<dbReference type="InterPro" id="IPR027145">
    <property type="entry name" value="PWP2"/>
</dbReference>
<feature type="compositionally biased region" description="Basic residues" evidence="8">
    <location>
        <begin position="1076"/>
        <end position="1097"/>
    </location>
</feature>
<proteinExistence type="inferred from homology"/>
<dbReference type="PROSITE" id="PS50082">
    <property type="entry name" value="WD_REPEATS_2"/>
    <property type="match status" value="1"/>
</dbReference>
<dbReference type="InterPro" id="IPR001680">
    <property type="entry name" value="WD40_rpt"/>
</dbReference>
<dbReference type="Pfam" id="PF00612">
    <property type="entry name" value="IQ"/>
    <property type="match status" value="1"/>
</dbReference>
<dbReference type="CDD" id="cd23767">
    <property type="entry name" value="IQCD"/>
    <property type="match status" value="1"/>
</dbReference>
<feature type="region of interest" description="Disordered" evidence="8">
    <location>
        <begin position="2516"/>
        <end position="2536"/>
    </location>
</feature>
<evidence type="ECO:0000256" key="1">
    <source>
        <dbReference type="ARBA" id="ARBA00001968"/>
    </source>
</evidence>
<dbReference type="InterPro" id="IPR000873">
    <property type="entry name" value="AMP-dep_synth/lig_dom"/>
</dbReference>
<reference evidence="12" key="1">
    <citation type="submission" date="2023-08" db="EMBL/GenBank/DDBJ databases">
        <title>Reference Genome Resource for the Citrus Pathogen Phytophthora citrophthora.</title>
        <authorList>
            <person name="Moller H."/>
            <person name="Coetzee B."/>
            <person name="Rose L.J."/>
            <person name="Van Niekerk J.M."/>
        </authorList>
    </citation>
    <scope>NUCLEOTIDE SEQUENCE</scope>
    <source>
        <strain evidence="12">STE-U-9442</strain>
    </source>
</reference>
<comment type="cofactor">
    <cofactor evidence="1">
        <name>a divalent metal cation</name>
        <dbReference type="ChEBI" id="CHEBI:60240"/>
    </cofactor>
</comment>
<keyword evidence="3 6" id="KW-0853">WD repeat</keyword>
<evidence type="ECO:0000259" key="9">
    <source>
        <dbReference type="Pfam" id="PF00501"/>
    </source>
</evidence>
<dbReference type="PANTHER" id="PTHR19858:SF0">
    <property type="entry name" value="PERIODIC TRYPTOPHAN PROTEIN 2 HOMOLOG"/>
    <property type="match status" value="1"/>
</dbReference>
<feature type="coiled-coil region" evidence="7">
    <location>
        <begin position="855"/>
        <end position="914"/>
    </location>
</feature>
<dbReference type="SUPFAM" id="SSF50969">
    <property type="entry name" value="YVTN repeat-like/Quinoprotein amine dehydrogenase"/>
    <property type="match status" value="1"/>
</dbReference>
<keyword evidence="4" id="KW-0479">Metal-binding</keyword>
<comment type="similarity">
    <text evidence="2">Belongs to the WD repeat PWP2 family.</text>
</comment>
<organism evidence="12 13">
    <name type="scientific">Phytophthora citrophthora</name>
    <dbReference type="NCBI Taxonomy" id="4793"/>
    <lineage>
        <taxon>Eukaryota</taxon>
        <taxon>Sar</taxon>
        <taxon>Stramenopiles</taxon>
        <taxon>Oomycota</taxon>
        <taxon>Peronosporomycetes</taxon>
        <taxon>Peronosporales</taxon>
        <taxon>Peronosporaceae</taxon>
        <taxon>Phytophthora</taxon>
    </lineage>
</organism>
<dbReference type="EMBL" id="JASMQC010000026">
    <property type="protein sequence ID" value="KAK1934319.1"/>
    <property type="molecule type" value="Genomic_DNA"/>
</dbReference>
<dbReference type="InterPro" id="IPR042099">
    <property type="entry name" value="ANL_N_sf"/>
</dbReference>
<dbReference type="Pfam" id="PF04003">
    <property type="entry name" value="Utp12"/>
    <property type="match status" value="1"/>
</dbReference>
<keyword evidence="7" id="KW-0175">Coiled coil</keyword>
<gene>
    <name evidence="12" type="ORF">P3T76_011522</name>
</gene>
<dbReference type="InterPro" id="IPR015943">
    <property type="entry name" value="WD40/YVTN_repeat-like_dom_sf"/>
</dbReference>
<protein>
    <submittedName>
        <fullName evidence="12">Periodic tryptophan protein 2</fullName>
    </submittedName>
</protein>
<dbReference type="InterPro" id="IPR027806">
    <property type="entry name" value="HARBI1_dom"/>
</dbReference>
<dbReference type="Gene3D" id="2.130.10.10">
    <property type="entry name" value="YVTN repeat-like/Quinoprotein amine dehydrogenase"/>
    <property type="match status" value="1"/>
</dbReference>
<evidence type="ECO:0000256" key="2">
    <source>
        <dbReference type="ARBA" id="ARBA00010226"/>
    </source>
</evidence>
<evidence type="ECO:0000259" key="10">
    <source>
        <dbReference type="Pfam" id="PF04003"/>
    </source>
</evidence>
<feature type="domain" description="Small-subunit processome Utp12" evidence="10">
    <location>
        <begin position="1339"/>
        <end position="1434"/>
    </location>
</feature>
<dbReference type="InterPro" id="IPR000048">
    <property type="entry name" value="IQ_motif_EF-hand-BS"/>
</dbReference>
<accession>A0AAD9G9M2</accession>
<dbReference type="GO" id="GO:0034388">
    <property type="term" value="C:Pwp2p-containing subcomplex of 90S preribosome"/>
    <property type="evidence" value="ECO:0007669"/>
    <property type="project" value="TreeGrafter"/>
</dbReference>
<dbReference type="InterPro" id="IPR007148">
    <property type="entry name" value="SSU_processome_Utp12"/>
</dbReference>
<comment type="caution">
    <text evidence="12">The sequence shown here is derived from an EMBL/GenBank/DDBJ whole genome shotgun (WGS) entry which is preliminary data.</text>
</comment>
<dbReference type="Pfam" id="PF00501">
    <property type="entry name" value="AMP-binding"/>
    <property type="match status" value="2"/>
</dbReference>
<feature type="domain" description="AMP-dependent synthetase/ligase" evidence="9">
    <location>
        <begin position="298"/>
        <end position="457"/>
    </location>
</feature>
<feature type="domain" description="AMP-dependent synthetase/ligase" evidence="9">
    <location>
        <begin position="2137"/>
        <end position="2298"/>
    </location>
</feature>
<keyword evidence="5" id="KW-0677">Repeat</keyword>
<dbReference type="Proteomes" id="UP001259832">
    <property type="component" value="Unassembled WGS sequence"/>
</dbReference>
<dbReference type="GO" id="GO:0000462">
    <property type="term" value="P:maturation of SSU-rRNA from tricistronic rRNA transcript (SSU-rRNA, 5.8S rRNA, LSU-rRNA)"/>
    <property type="evidence" value="ECO:0007669"/>
    <property type="project" value="TreeGrafter"/>
</dbReference>
<dbReference type="PANTHER" id="PTHR19858">
    <property type="entry name" value="WD40 REPEAT PROTEIN"/>
    <property type="match status" value="1"/>
</dbReference>
<dbReference type="Gene3D" id="3.40.50.12780">
    <property type="entry name" value="N-terminal domain of ligase-like"/>
    <property type="match status" value="4"/>
</dbReference>
<dbReference type="GO" id="GO:0032040">
    <property type="term" value="C:small-subunit processome"/>
    <property type="evidence" value="ECO:0007669"/>
    <property type="project" value="TreeGrafter"/>
</dbReference>
<feature type="coiled-coil region" evidence="7">
    <location>
        <begin position="984"/>
        <end position="1042"/>
    </location>
</feature>
<evidence type="ECO:0000256" key="8">
    <source>
        <dbReference type="SAM" id="MobiDB-lite"/>
    </source>
</evidence>
<feature type="domain" description="DDE Tnp4" evidence="11">
    <location>
        <begin position="1797"/>
        <end position="1907"/>
    </location>
</feature>
<evidence type="ECO:0000313" key="12">
    <source>
        <dbReference type="EMBL" id="KAK1934319.1"/>
    </source>
</evidence>
<evidence type="ECO:0000256" key="5">
    <source>
        <dbReference type="ARBA" id="ARBA00022737"/>
    </source>
</evidence>
<evidence type="ECO:0000313" key="13">
    <source>
        <dbReference type="Proteomes" id="UP001259832"/>
    </source>
</evidence>
<dbReference type="PROSITE" id="PS50096">
    <property type="entry name" value="IQ"/>
    <property type="match status" value="1"/>
</dbReference>
<dbReference type="Pfam" id="PF13359">
    <property type="entry name" value="DDE_Tnp_4"/>
    <property type="match status" value="1"/>
</dbReference>
<dbReference type="InterPro" id="IPR019775">
    <property type="entry name" value="WD40_repeat_CS"/>
</dbReference>
<dbReference type="Pfam" id="PF00400">
    <property type="entry name" value="WD40"/>
    <property type="match status" value="1"/>
</dbReference>
<dbReference type="GO" id="GO:0000028">
    <property type="term" value="P:ribosomal small subunit assembly"/>
    <property type="evidence" value="ECO:0007669"/>
    <property type="project" value="TreeGrafter"/>
</dbReference>
<name>A0AAD9G9M2_9STRA</name>
<sequence length="2568" mass="291542">MLKIVMAPFNKVVLVDRPDRDSYNFHVSQLRIRIEMAFGLLVNKWRILKQPLFVRLRHCRIVISACMRLHNFCITQRCMTANTSPQQMLQSMARYVRSWNNQEPLHYDASDVDVNCFEEDQIESHVDPLEVELDDGSRRSLALTSCADESLEWTYVALLRRAFALRDELLTTSNLALNSLELVGRLDHLAGGIAVPLHPAYPADEMDYIVSDSGDALLVVDESFTAPDSKLKEYVAGLPMKMNVEVIVRPDDVKGGDEKELSVDQQNEMQQWLETRDYCKAGAYKIYTSAPRECNGHLIHFLPLHHVHEILNDLLCVMYVGGSVELLPFVKPLLIWAKLGEASYTKRPVTMLMAVPTVYMKLQEDLEKQPQDDPKVQSVLAGACGLRLAISGSMACQFGMVLTNPLQGDSHLGYVGNIFPSVSVRVVDPDTKTELSLSEEKADELRVKGPSVFREYWRKPEATSKEFDANGTRRHGEESFRGLFQRLDDAYQQLDHVFMKWLSQLDFSSGDVHLQERKEKSFEFACFNVLPFDTHFKGVEKHFVNGSLYEKAEKGLNVPDTIITDFKKETFSSSFRVDIQVKQVIRRYVEEDRDVVIWVAHAGSIEFKHKLLQGLIHHLLGYAVTRRSSESTPDRVVSVLQLCYKVSLTMLGHYRITHVHLSETMECQTHLLTYRKEIHTYSDANSFRKDSSDINSLSELYNNTELSSILYFFGRDKLTNVESQRMMAVMGDLLDRLNYLTYVPLEPQGSLLESLRESRCLNSAELLREHWRWEQLYVQATQAMDSRQDDIADQVRATARAMCRDLRENPVAVEVLYHKGTTAHDRSEDLQMLVKALSELTDLTHAQLDKTLEDAKSKKELMAVAESRMKQAEDERLAIREKLTEMRKTKEEEVALLDAQVQKLRNELHRINQTASHELMMIDTDLKDAQAKAHDQHAGEMKLLLDQASALELNATKMAQEHQEEEDVLRKKKCKMAAEVAAVVEKFDGEMEAMEGELRTLEETFRKERKQCEQFNEHFLKIDEEQSRIDAEERVLDEIRAREREKQMMIYNAATRIQKVYRGLLCRREYAKMMAKNKKGGGKKGGKGGKKGKKNKKSFIEPLAHPTDVLAVAFRPDGKQLASTTLNGAVNIWDVEDGEQVGTIDGKRDIAGGRKEGDHITAANNQLSKHFTSVCYSADGALLLAGGRSKFVCIYAVEPQILLKKFQISHNLSLDGILEKLNSKNVTESGLSKNELDAHLDDSEASGRSAGDSLVGAKRAVDPGSRRKNMEVLSKAVLFSPTGRAWAAATTEGLLIYGLDESLAFDPFELDEDITPETITRTLARREYARALVMALHLNEEPLIARCVEGIPIASIPLVAQTLRGEMYLQRLLQLLAKRMERSPHLEFYLQWSLAVLNTHGQTLRDDPSSSTTCLPTLRSLQKSIARHLQDLAKIPPNTAPDNSSAECTTTILLCMKGKFHLLPQDFDFPSIVPLGAWLLNKTLGYLPYNGILPYDLDSHKKKRATLSDWTMMMRHISNGIKATLGAPTPNPQDEAHAIVLFKIGYEKLTLKPSQRTRRAERIKLTTVLRLEEHDRGKEKRNGSTTKVYIVEKYIHGSNVSPEKVRQNVRRFVHLEGFRGAYQLYLNAETNYSPNCREPHFSQVHASTLLKEKAFNRYYRMSVSTFQELLCSVGPYLVVDYYQSLRRSRGIPPPSPATMLQCALSWLTGGSYHHDHGSQHCHILPYRVMFAINDSDKLAPRFPSTPQGLSSSAAAFRSCSSHGIIENCIGGFAQYVFPEKMSVDEYYLSFLDTIRTCSDHLSRFTAFSISLPGGMNDSNAFQRWQLSKALREFQDLQSRIVMAPFNKVVLVDRPDRDSYNFHVSQLRIRIEMAFGLLVNKWRILKQPLFVRLRHCRIVISACMRLHNFCITQRCMTANTSPQQMLQSMARYVRSWNNQEPLHYDASDVDVNCFEEDQIESHVDPLEVELDDGSRLLGHQRSLALTSCADESLEWTYVALLRRAFALRDELLTTSNLALNSLELVGRLDHLAGGIAVPLHPAYPADEMDYIVSDSGDALLVVNESFTAPDSKLKEYVAGLPMKMNVEVIVRPDDVKGGDEKELSVDQQNEMQQWLETRDYCKAGAYKIYTSAPRECNGHLIHFLPLHHVHEILNNLLCVMYVGGSVELLPFVKPLLIWAKLGEASYTKRPVTMLMAVPTVYMKLQEDLEKQPQDDPKVQSVLAGACGLRLAISGSMACQFVMVLTNPLQGDSHLGYVGNIFPSVSVCVVDPDTKTELSLSEEKADELRVKGPSVFREYWRKPEATSKEFDANGTRRHGEESFRGLFQRLDDAYQQLDHVFMKWLSQLDFSSGNVHLQERKEKSFEFACFNVLPFDVRSTTHFKGVEKHFVNGSLYEKAEKGLNVPDTIIADFKKETFSSSFRVDIQVKQVIRRYVEEDRGVVIWVAHAGSIEFKHKLLQGLIHHLLGYAVTRRSSESTPYRVVSVLQLCYKVPLTSPPTAVHNRLPRYYFHSLEHPSAPGANRERSDRPIPSPQYARPLPYNSCPFERDDGVSDTFADVPQGDSYIFRC</sequence>
<evidence type="ECO:0000256" key="4">
    <source>
        <dbReference type="ARBA" id="ARBA00022723"/>
    </source>
</evidence>
<dbReference type="SMART" id="SM00320">
    <property type="entry name" value="WD40"/>
    <property type="match status" value="2"/>
</dbReference>
<dbReference type="GO" id="GO:0046872">
    <property type="term" value="F:metal ion binding"/>
    <property type="evidence" value="ECO:0007669"/>
    <property type="project" value="UniProtKB-KW"/>
</dbReference>
<dbReference type="InterPro" id="IPR011044">
    <property type="entry name" value="Quino_amine_DH_bsu"/>
</dbReference>
<evidence type="ECO:0000256" key="6">
    <source>
        <dbReference type="PROSITE-ProRule" id="PRU00221"/>
    </source>
</evidence>
<dbReference type="PROSITE" id="PS50294">
    <property type="entry name" value="WD_REPEATS_REGION"/>
    <property type="match status" value="1"/>
</dbReference>
<evidence type="ECO:0000259" key="11">
    <source>
        <dbReference type="Pfam" id="PF13359"/>
    </source>
</evidence>
<feature type="region of interest" description="Disordered" evidence="8">
    <location>
        <begin position="1076"/>
        <end position="1098"/>
    </location>
</feature>
<evidence type="ECO:0000256" key="3">
    <source>
        <dbReference type="ARBA" id="ARBA00022574"/>
    </source>
</evidence>